<evidence type="ECO:0008006" key="4">
    <source>
        <dbReference type="Google" id="ProtNLM"/>
    </source>
</evidence>
<organism evidence="2 3">
    <name type="scientific">Sedimentitalea xiamensis</name>
    <dbReference type="NCBI Taxonomy" id="3050037"/>
    <lineage>
        <taxon>Bacteria</taxon>
        <taxon>Pseudomonadati</taxon>
        <taxon>Pseudomonadota</taxon>
        <taxon>Alphaproteobacteria</taxon>
        <taxon>Rhodobacterales</taxon>
        <taxon>Paracoccaceae</taxon>
        <taxon>Sedimentitalea</taxon>
    </lineage>
</organism>
<keyword evidence="3" id="KW-1185">Reference proteome</keyword>
<dbReference type="EMBL" id="JASNJE010000007">
    <property type="protein sequence ID" value="MDK3073088.1"/>
    <property type="molecule type" value="Genomic_DNA"/>
</dbReference>
<gene>
    <name evidence="2" type="ORF">QO034_08210</name>
</gene>
<name>A0ABT7FD95_9RHOB</name>
<dbReference type="SUPFAM" id="SSF55073">
    <property type="entry name" value="Nucleotide cyclase"/>
    <property type="match status" value="1"/>
</dbReference>
<accession>A0ABT7FD95</accession>
<feature type="compositionally biased region" description="Basic and acidic residues" evidence="1">
    <location>
        <begin position="123"/>
        <end position="135"/>
    </location>
</feature>
<protein>
    <recommendedName>
        <fullName evidence="4">Adenylate cyclase, class 3</fullName>
    </recommendedName>
</protein>
<evidence type="ECO:0000256" key="1">
    <source>
        <dbReference type="SAM" id="MobiDB-lite"/>
    </source>
</evidence>
<dbReference type="InterPro" id="IPR029787">
    <property type="entry name" value="Nucleotide_cyclase"/>
</dbReference>
<dbReference type="Proteomes" id="UP001227126">
    <property type="component" value="Unassembled WGS sequence"/>
</dbReference>
<feature type="region of interest" description="Disordered" evidence="1">
    <location>
        <begin position="88"/>
        <end position="154"/>
    </location>
</feature>
<evidence type="ECO:0000313" key="3">
    <source>
        <dbReference type="Proteomes" id="UP001227126"/>
    </source>
</evidence>
<reference evidence="2 3" key="1">
    <citation type="submission" date="2023-05" db="EMBL/GenBank/DDBJ databases">
        <title>Sedimentitalea sp. nov. JM2-8.</title>
        <authorList>
            <person name="Huang J."/>
        </authorList>
    </citation>
    <scope>NUCLEOTIDE SEQUENCE [LARGE SCALE GENOMIC DNA]</scope>
    <source>
        <strain evidence="2 3">JM2-8</strain>
    </source>
</reference>
<proteinExistence type="predicted"/>
<dbReference type="RefSeq" id="WP_284485027.1">
    <property type="nucleotide sequence ID" value="NZ_JASNJE010000007.1"/>
</dbReference>
<comment type="caution">
    <text evidence="2">The sequence shown here is derived from an EMBL/GenBank/DDBJ whole genome shotgun (WGS) entry which is preliminary data.</text>
</comment>
<sequence length="154" mass="16948">MERRLAADVAGYSRLMDEESESALAALPRLGAELFTPSVAGNRGKLVKSMGDGWIVTFASALDGTLRPAFDDAGERSLKNIARPIRVWTRGGPRHGPASEPDNRKGQGRQQLRGHPGIAQYIDRLRKAGMPERSARQLHQRVAFPPRAQLDRRG</sequence>
<evidence type="ECO:0000313" key="2">
    <source>
        <dbReference type="EMBL" id="MDK3073088.1"/>
    </source>
</evidence>